<evidence type="ECO:0000256" key="5">
    <source>
        <dbReference type="PROSITE-ProRule" id="PRU00560"/>
    </source>
</evidence>
<name>A0ABR6WS80_9FIRM</name>
<protein>
    <submittedName>
        <fullName evidence="7">AAA family ATPase</fullName>
    </submittedName>
</protein>
<feature type="domain" description="UvrD-like helicase ATP-binding" evidence="6">
    <location>
        <begin position="1"/>
        <end position="246"/>
    </location>
</feature>
<gene>
    <name evidence="7" type="ORF">GH808_02990</name>
</gene>
<accession>A0ABR6WS80</accession>
<evidence type="ECO:0000313" key="7">
    <source>
        <dbReference type="EMBL" id="MBC3803402.1"/>
    </source>
</evidence>
<keyword evidence="8" id="KW-1185">Reference proteome</keyword>
<feature type="binding site" evidence="5">
    <location>
        <begin position="15"/>
        <end position="22"/>
    </location>
    <ligand>
        <name>ATP</name>
        <dbReference type="ChEBI" id="CHEBI:30616"/>
    </ligand>
</feature>
<dbReference type="InterPro" id="IPR014016">
    <property type="entry name" value="UvrD-like_ATP-bd"/>
</dbReference>
<evidence type="ECO:0000256" key="3">
    <source>
        <dbReference type="ARBA" id="ARBA00022806"/>
    </source>
</evidence>
<reference evidence="7 8" key="1">
    <citation type="journal article" date="2020" name="mSystems">
        <title>Defining Genomic and Predicted Metabolic Features of the Acetobacterium Genus.</title>
        <authorList>
            <person name="Ross D.E."/>
            <person name="Marshall C.W."/>
            <person name="Gulliver D."/>
            <person name="May H.D."/>
            <person name="Norman R.S."/>
        </authorList>
    </citation>
    <scope>NUCLEOTIDE SEQUENCE [LARGE SCALE GENOMIC DNA]</scope>
    <source>
        <strain evidence="7 8">DSM 8238</strain>
    </source>
</reference>
<dbReference type="SUPFAM" id="SSF52540">
    <property type="entry name" value="P-loop containing nucleoside triphosphate hydrolases"/>
    <property type="match status" value="1"/>
</dbReference>
<comment type="caution">
    <text evidence="7">The sequence shown here is derived from an EMBL/GenBank/DDBJ whole genome shotgun (WGS) entry which is preliminary data.</text>
</comment>
<evidence type="ECO:0000313" key="8">
    <source>
        <dbReference type="Proteomes" id="UP000603234"/>
    </source>
</evidence>
<evidence type="ECO:0000256" key="4">
    <source>
        <dbReference type="ARBA" id="ARBA00022840"/>
    </source>
</evidence>
<organism evidence="7 8">
    <name type="scientific">Acetobacterium fimetarium</name>
    <dbReference type="NCBI Taxonomy" id="52691"/>
    <lineage>
        <taxon>Bacteria</taxon>
        <taxon>Bacillati</taxon>
        <taxon>Bacillota</taxon>
        <taxon>Clostridia</taxon>
        <taxon>Eubacteriales</taxon>
        <taxon>Eubacteriaceae</taxon>
        <taxon>Acetobacterium</taxon>
    </lineage>
</organism>
<dbReference type="Pfam" id="PF00580">
    <property type="entry name" value="UvrD-helicase"/>
    <property type="match status" value="1"/>
</dbReference>
<dbReference type="Gene3D" id="3.40.50.300">
    <property type="entry name" value="P-loop containing nucleotide triphosphate hydrolases"/>
    <property type="match status" value="1"/>
</dbReference>
<dbReference type="PANTHER" id="PTHR11070:SF3">
    <property type="entry name" value="DNA 3'-5' HELICASE"/>
    <property type="match status" value="1"/>
</dbReference>
<proteinExistence type="predicted"/>
<dbReference type="EMBL" id="WJBC01000003">
    <property type="protein sequence ID" value="MBC3803402.1"/>
    <property type="molecule type" value="Genomic_DNA"/>
</dbReference>
<keyword evidence="4 5" id="KW-0067">ATP-binding</keyword>
<dbReference type="InterPro" id="IPR027417">
    <property type="entry name" value="P-loop_NTPase"/>
</dbReference>
<evidence type="ECO:0000256" key="2">
    <source>
        <dbReference type="ARBA" id="ARBA00022801"/>
    </source>
</evidence>
<keyword evidence="2 5" id="KW-0378">Hydrolase</keyword>
<keyword evidence="1 5" id="KW-0547">Nucleotide-binding</keyword>
<dbReference type="PANTHER" id="PTHR11070">
    <property type="entry name" value="UVRD / RECB / PCRA DNA HELICASE FAMILY MEMBER"/>
    <property type="match status" value="1"/>
</dbReference>
<dbReference type="InterPro" id="IPR000212">
    <property type="entry name" value="DNA_helicase_UvrD/REP"/>
</dbReference>
<evidence type="ECO:0000259" key="6">
    <source>
        <dbReference type="PROSITE" id="PS51198"/>
    </source>
</evidence>
<sequence length="648" mass="75545">MIVADSLKNCFLVNAPAGSGKTTQIKAMVKKCILENPRDNILCITYTNRAADELSRDVDAKNVFIGTIHSFLNSFMKSYFSHRDILDLYYEVYEDKIKQRIDNSGQDDHIMASNNKYKDKYSELDFETVKKNIEKISYNKSPFNTLYYGGLSHDDLISFSKNIFDHYPIISKRISSKYQFIFIDEYQDTMSDVLKIFYNSVAGSNVQLYLFGDRMQQIYKNYDGSFEEQFECFDTTQALLTNYRSVTDVVLLLNNIYNDSPFNQDNSPEMKLLSADFQPRIVITDNISTSIDDIKKSDSNTLVLYLFNKERFSDIGALNLYQAFDCMEKYSFGKTYSAVNVLTTHYDDNPDPLMKLLYCLVEMVDNYQTQKYGLIVQTFKSYKSIFCEDGWYIKTHSDKQRLFNILKEIFDVFQDESKTISELLTVLERNSIVDSVYMEGVQSDDENKEAFNVPVIELIRVVKYLRNPKVSTQHGVKGESHDSVLFVADDSYKNPIVHMYRFFEMWGQLSISLKEFHQFYYDYINELSDLQNTIGMKISELKKDSFVKHEKVICEKISSILDQFRCNPYFEFICKERYRQFLVKPGVTKAKDCLKESSVFGVLSAYKLFYVGCSRARKNLTILMDQSKIKGDFEPQKNKFTEIGFKIE</sequence>
<dbReference type="PROSITE" id="PS51198">
    <property type="entry name" value="UVRD_HELICASE_ATP_BIND"/>
    <property type="match status" value="1"/>
</dbReference>
<evidence type="ECO:0000256" key="1">
    <source>
        <dbReference type="ARBA" id="ARBA00022741"/>
    </source>
</evidence>
<keyword evidence="3 5" id="KW-0347">Helicase</keyword>
<dbReference type="Proteomes" id="UP000603234">
    <property type="component" value="Unassembled WGS sequence"/>
</dbReference>